<sequence length="225" mass="24868">EAHPASSSECDHFQIEKETLKIYTRDKVNFGEAKNTALKYISSHGNTYAQGLSRHKARQTVAAPLPRESSASLIVAEIHMDEADTSATPHLSSTSHPGTIRISTKHHLGSSASLEVHNSLNKVLMNLILSPRHSNRCQLMMAPLPQRCRLILFRKYLVTRPPAKIELTAGTFGTGVTTTEPPFGEPSPSETMLDAYEHPPPRGYSAFYSPYNPEQTHHRGTAIFV</sequence>
<protein>
    <submittedName>
        <fullName evidence="1">Uncharacterized protein</fullName>
    </submittedName>
</protein>
<comment type="caution">
    <text evidence="1">The sequence shown here is derived from an EMBL/GenBank/DDBJ whole genome shotgun (WGS) entry which is preliminary data.</text>
</comment>
<accession>A0A8J5JGV1</accession>
<feature type="non-terminal residue" evidence="1">
    <location>
        <position position="1"/>
    </location>
</feature>
<organism evidence="1 2">
    <name type="scientific">Homarus americanus</name>
    <name type="common">American lobster</name>
    <dbReference type="NCBI Taxonomy" id="6706"/>
    <lineage>
        <taxon>Eukaryota</taxon>
        <taxon>Metazoa</taxon>
        <taxon>Ecdysozoa</taxon>
        <taxon>Arthropoda</taxon>
        <taxon>Crustacea</taxon>
        <taxon>Multicrustacea</taxon>
        <taxon>Malacostraca</taxon>
        <taxon>Eumalacostraca</taxon>
        <taxon>Eucarida</taxon>
        <taxon>Decapoda</taxon>
        <taxon>Pleocyemata</taxon>
        <taxon>Astacidea</taxon>
        <taxon>Nephropoidea</taxon>
        <taxon>Nephropidae</taxon>
        <taxon>Homarus</taxon>
    </lineage>
</organism>
<feature type="non-terminal residue" evidence="1">
    <location>
        <position position="225"/>
    </location>
</feature>
<evidence type="ECO:0000313" key="1">
    <source>
        <dbReference type="EMBL" id="KAG7157455.1"/>
    </source>
</evidence>
<reference evidence="1" key="1">
    <citation type="journal article" date="2021" name="Sci. Adv.">
        <title>The American lobster genome reveals insights on longevity, neural, and immune adaptations.</title>
        <authorList>
            <person name="Polinski J.M."/>
            <person name="Zimin A.V."/>
            <person name="Clark K.F."/>
            <person name="Kohn A.B."/>
            <person name="Sadowski N."/>
            <person name="Timp W."/>
            <person name="Ptitsyn A."/>
            <person name="Khanna P."/>
            <person name="Romanova D.Y."/>
            <person name="Williams P."/>
            <person name="Greenwood S.J."/>
            <person name="Moroz L.L."/>
            <person name="Walt D.R."/>
            <person name="Bodnar A.G."/>
        </authorList>
    </citation>
    <scope>NUCLEOTIDE SEQUENCE</scope>
    <source>
        <strain evidence="1">GMGI-L3</strain>
    </source>
</reference>
<keyword evidence="2" id="KW-1185">Reference proteome</keyword>
<evidence type="ECO:0000313" key="2">
    <source>
        <dbReference type="Proteomes" id="UP000747542"/>
    </source>
</evidence>
<gene>
    <name evidence="1" type="ORF">Hamer_G005895</name>
</gene>
<dbReference type="Proteomes" id="UP000747542">
    <property type="component" value="Unassembled WGS sequence"/>
</dbReference>
<dbReference type="AlphaFoldDB" id="A0A8J5JGV1"/>
<name>A0A8J5JGV1_HOMAM</name>
<proteinExistence type="predicted"/>
<dbReference type="EMBL" id="JAHLQT010037514">
    <property type="protein sequence ID" value="KAG7157455.1"/>
    <property type="molecule type" value="Genomic_DNA"/>
</dbReference>